<comment type="caution">
    <text evidence="17">The sequence shown here is derived from an EMBL/GenBank/DDBJ whole genome shotgun (WGS) entry which is preliminary data.</text>
</comment>
<keyword evidence="5" id="KW-0963">Cytoplasm</keyword>
<name>A0A9D2S584_9FIRM</name>
<dbReference type="GO" id="GO:0009252">
    <property type="term" value="P:peptidoglycan biosynthetic process"/>
    <property type="evidence" value="ECO:0007669"/>
    <property type="project" value="UniProtKB-KW"/>
</dbReference>
<dbReference type="GO" id="GO:0046872">
    <property type="term" value="F:metal ion binding"/>
    <property type="evidence" value="ECO:0007669"/>
    <property type="project" value="UniProtKB-KW"/>
</dbReference>
<dbReference type="Gene3D" id="2.160.10.10">
    <property type="entry name" value="Hexapeptide repeat proteins"/>
    <property type="match status" value="1"/>
</dbReference>
<dbReference type="InterPro" id="IPR001451">
    <property type="entry name" value="Hexapep"/>
</dbReference>
<dbReference type="GO" id="GO:0003977">
    <property type="term" value="F:UDP-N-acetylglucosamine diphosphorylase activity"/>
    <property type="evidence" value="ECO:0007669"/>
    <property type="project" value="UniProtKB-EC"/>
</dbReference>
<keyword evidence="8" id="KW-0479">Metal-binding</keyword>
<keyword evidence="11" id="KW-0573">Peptidoglycan synthesis</keyword>
<evidence type="ECO:0000256" key="3">
    <source>
        <dbReference type="ARBA" id="ARBA00007707"/>
    </source>
</evidence>
<evidence type="ECO:0000256" key="5">
    <source>
        <dbReference type="ARBA" id="ARBA00022490"/>
    </source>
</evidence>
<dbReference type="Pfam" id="PF00132">
    <property type="entry name" value="Hexapep"/>
    <property type="match status" value="1"/>
</dbReference>
<dbReference type="GO" id="GO:0071555">
    <property type="term" value="P:cell wall organization"/>
    <property type="evidence" value="ECO:0007669"/>
    <property type="project" value="UniProtKB-KW"/>
</dbReference>
<keyword evidence="12" id="KW-0012">Acyltransferase</keyword>
<evidence type="ECO:0000313" key="18">
    <source>
        <dbReference type="Proteomes" id="UP000824208"/>
    </source>
</evidence>
<dbReference type="InterPro" id="IPR050065">
    <property type="entry name" value="GlmU-like"/>
</dbReference>
<comment type="subcellular location">
    <subcellularLocation>
        <location evidence="2">Cytoplasm</location>
    </subcellularLocation>
</comment>
<evidence type="ECO:0000313" key="17">
    <source>
        <dbReference type="EMBL" id="HJB57162.1"/>
    </source>
</evidence>
<evidence type="ECO:0000256" key="2">
    <source>
        <dbReference type="ARBA" id="ARBA00004496"/>
    </source>
</evidence>
<evidence type="ECO:0000256" key="9">
    <source>
        <dbReference type="ARBA" id="ARBA00022842"/>
    </source>
</evidence>
<dbReference type="InterPro" id="IPR011004">
    <property type="entry name" value="Trimer_LpxA-like_sf"/>
</dbReference>
<dbReference type="PANTHER" id="PTHR43584:SF3">
    <property type="entry name" value="BIFUNCTIONAL PROTEIN GLMU"/>
    <property type="match status" value="1"/>
</dbReference>
<comment type="cofactor">
    <cofactor evidence="1">
        <name>Mg(2+)</name>
        <dbReference type="ChEBI" id="CHEBI:18420"/>
    </cofactor>
</comment>
<reference evidence="17" key="1">
    <citation type="journal article" date="2021" name="PeerJ">
        <title>Extensive microbial diversity within the chicken gut microbiome revealed by metagenomics and culture.</title>
        <authorList>
            <person name="Gilroy R."/>
            <person name="Ravi A."/>
            <person name="Getino M."/>
            <person name="Pursley I."/>
            <person name="Horton D.L."/>
            <person name="Alikhan N.F."/>
            <person name="Baker D."/>
            <person name="Gharbi K."/>
            <person name="Hall N."/>
            <person name="Watson M."/>
            <person name="Adriaenssens E.M."/>
            <person name="Foster-Nyarko E."/>
            <person name="Jarju S."/>
            <person name="Secka A."/>
            <person name="Antonio M."/>
            <person name="Oren A."/>
            <person name="Chaudhuri R.R."/>
            <person name="La Ragione R."/>
            <person name="Hildebrand F."/>
            <person name="Pallen M.J."/>
        </authorList>
    </citation>
    <scope>NUCLEOTIDE SEQUENCE</scope>
    <source>
        <strain evidence="17">CHK189-11263</strain>
    </source>
</reference>
<dbReference type="SUPFAM" id="SSF51161">
    <property type="entry name" value="Trimeric LpxA-like enzymes"/>
    <property type="match status" value="1"/>
</dbReference>
<keyword evidence="9" id="KW-0460">Magnesium</keyword>
<comment type="catalytic activity">
    <reaction evidence="15">
        <text>N-acetyl-alpha-D-glucosamine 1-phosphate + UTP + H(+) = UDP-N-acetyl-alpha-D-glucosamine + diphosphate</text>
        <dbReference type="Rhea" id="RHEA:13509"/>
        <dbReference type="ChEBI" id="CHEBI:15378"/>
        <dbReference type="ChEBI" id="CHEBI:33019"/>
        <dbReference type="ChEBI" id="CHEBI:46398"/>
        <dbReference type="ChEBI" id="CHEBI:57705"/>
        <dbReference type="ChEBI" id="CHEBI:57776"/>
        <dbReference type="EC" id="2.7.7.23"/>
    </reaction>
</comment>
<comment type="catalytic activity">
    <reaction evidence="14">
        <text>alpha-D-glucosamine 1-phosphate + acetyl-CoA = N-acetyl-alpha-D-glucosamine 1-phosphate + CoA + H(+)</text>
        <dbReference type="Rhea" id="RHEA:13725"/>
        <dbReference type="ChEBI" id="CHEBI:15378"/>
        <dbReference type="ChEBI" id="CHEBI:57287"/>
        <dbReference type="ChEBI" id="CHEBI:57288"/>
        <dbReference type="ChEBI" id="CHEBI:57776"/>
        <dbReference type="ChEBI" id="CHEBI:58516"/>
        <dbReference type="EC" id="2.3.1.157"/>
    </reaction>
</comment>
<dbReference type="EMBL" id="DWYC01000053">
    <property type="protein sequence ID" value="HJB57162.1"/>
    <property type="molecule type" value="Genomic_DNA"/>
</dbReference>
<proteinExistence type="inferred from homology"/>
<evidence type="ECO:0000256" key="7">
    <source>
        <dbReference type="ARBA" id="ARBA00022695"/>
    </source>
</evidence>
<dbReference type="InterPro" id="IPR038009">
    <property type="entry name" value="GlmU_C_LbH"/>
</dbReference>
<dbReference type="GO" id="GO:0019134">
    <property type="term" value="F:glucosamine-1-phosphate N-acetyltransferase activity"/>
    <property type="evidence" value="ECO:0007669"/>
    <property type="project" value="UniProtKB-EC"/>
</dbReference>
<dbReference type="GO" id="GO:0006048">
    <property type="term" value="P:UDP-N-acetylglucosamine biosynthetic process"/>
    <property type="evidence" value="ECO:0007669"/>
    <property type="project" value="InterPro"/>
</dbReference>
<evidence type="ECO:0000256" key="4">
    <source>
        <dbReference type="ARBA" id="ARBA00007947"/>
    </source>
</evidence>
<evidence type="ECO:0000256" key="1">
    <source>
        <dbReference type="ARBA" id="ARBA00001946"/>
    </source>
</evidence>
<comment type="similarity">
    <text evidence="3">In the C-terminal section; belongs to the transferase hexapeptide repeat family.</text>
</comment>
<keyword evidence="7" id="KW-0548">Nucleotidyltransferase</keyword>
<evidence type="ECO:0000256" key="14">
    <source>
        <dbReference type="ARBA" id="ARBA00048247"/>
    </source>
</evidence>
<dbReference type="Proteomes" id="UP000824208">
    <property type="component" value="Unassembled WGS sequence"/>
</dbReference>
<evidence type="ECO:0000256" key="16">
    <source>
        <dbReference type="ARBA" id="ARBA00049628"/>
    </source>
</evidence>
<gene>
    <name evidence="17" type="ORF">H9714_06385</name>
</gene>
<comment type="similarity">
    <text evidence="4">In the N-terminal section; belongs to the N-acetylglucosamine-1-phosphate uridyltransferase family.</text>
</comment>
<evidence type="ECO:0000256" key="13">
    <source>
        <dbReference type="ARBA" id="ARBA00023316"/>
    </source>
</evidence>
<dbReference type="CDD" id="cd03353">
    <property type="entry name" value="LbH_GlmU_C"/>
    <property type="match status" value="1"/>
</dbReference>
<sequence length="397" mass="42599">MELAGAIVFLPREGNGRSLMLEDLLFDPAALWLAEALRRAGVERFLVVCHRDDQEEASACFPEGTEFITTGTDDANQRLGAFLHGREGRVAVVTRPVQLLGEEAKALLSGEVYDAAEDWESGVCRIDAAALAAALEEGMDFERALTARADRLTSRGVWFPHAHPIRAGWRLRAECELRARNDAAARLMEEGVRIVDPNSVYVGPRVTVGAGSVLLPGTILRGRTAIGGACEIGPNTMIQDCTIGERCTVNASQLNESTVDAGTKVGPFAYVRPNCHVGRDVKVGDFVELKNSTIGDGTKISHLTYVGDSDVGGHVNFGCGTVTVNYDGITKYRTTIGDNAFIGCNTNLVAPVKIGDGAYTAAGSTITDDVPGDSLAIARSVQVIKKQWAAKRRNRRK</sequence>
<evidence type="ECO:0000256" key="10">
    <source>
        <dbReference type="ARBA" id="ARBA00022960"/>
    </source>
</evidence>
<accession>A0A9D2S584</accession>
<dbReference type="AlphaFoldDB" id="A0A9D2S584"/>
<keyword evidence="6" id="KW-0808">Transferase</keyword>
<keyword evidence="13" id="KW-0961">Cell wall biogenesis/degradation</keyword>
<keyword evidence="10" id="KW-0133">Cell shape</keyword>
<dbReference type="GO" id="GO:0005737">
    <property type="term" value="C:cytoplasm"/>
    <property type="evidence" value="ECO:0007669"/>
    <property type="project" value="UniProtKB-SubCell"/>
</dbReference>
<protein>
    <submittedName>
        <fullName evidence="17">UDP-N-acetylglucosamine diphosphorylase</fullName>
    </submittedName>
</protein>
<evidence type="ECO:0000256" key="11">
    <source>
        <dbReference type="ARBA" id="ARBA00022984"/>
    </source>
</evidence>
<dbReference type="GO" id="GO:0008360">
    <property type="term" value="P:regulation of cell shape"/>
    <property type="evidence" value="ECO:0007669"/>
    <property type="project" value="UniProtKB-KW"/>
</dbReference>
<organism evidence="17 18">
    <name type="scientific">Candidatus Flavonifractor intestinipullorum</name>
    <dbReference type="NCBI Taxonomy" id="2838587"/>
    <lineage>
        <taxon>Bacteria</taxon>
        <taxon>Bacillati</taxon>
        <taxon>Bacillota</taxon>
        <taxon>Clostridia</taxon>
        <taxon>Eubacteriales</taxon>
        <taxon>Oscillospiraceae</taxon>
        <taxon>Flavonifractor</taxon>
    </lineage>
</organism>
<dbReference type="PANTHER" id="PTHR43584">
    <property type="entry name" value="NUCLEOTIDYL TRANSFERASE"/>
    <property type="match status" value="1"/>
</dbReference>
<evidence type="ECO:0000256" key="12">
    <source>
        <dbReference type="ARBA" id="ARBA00023315"/>
    </source>
</evidence>
<comment type="function">
    <text evidence="16">Catalyzes the last two sequential reactions in the de novo biosynthetic pathway for UDP-N-acetylglucosamine (UDP-GlcNAc). The C-terminal domain catalyzes the transfer of acetyl group from acetyl coenzyme A to glucosamine-1-phosphate (GlcN-1-P) to produce N-acetylglucosamine-1-phosphate (GlcNAc-1-P), which is converted into UDP-GlcNAc by the transfer of uridine 5-monophosphate (from uridine 5-triphosphate), a reaction catalyzed by the N-terminal domain.</text>
</comment>
<evidence type="ECO:0000256" key="8">
    <source>
        <dbReference type="ARBA" id="ARBA00022723"/>
    </source>
</evidence>
<reference evidence="17" key="2">
    <citation type="submission" date="2021-04" db="EMBL/GenBank/DDBJ databases">
        <authorList>
            <person name="Gilroy R."/>
        </authorList>
    </citation>
    <scope>NUCLEOTIDE SEQUENCE</scope>
    <source>
        <strain evidence="17">CHK189-11263</strain>
    </source>
</reference>
<evidence type="ECO:0000256" key="6">
    <source>
        <dbReference type="ARBA" id="ARBA00022679"/>
    </source>
</evidence>
<evidence type="ECO:0000256" key="15">
    <source>
        <dbReference type="ARBA" id="ARBA00048493"/>
    </source>
</evidence>